<evidence type="ECO:0008006" key="3">
    <source>
        <dbReference type="Google" id="ProtNLM"/>
    </source>
</evidence>
<dbReference type="EMBL" id="JBDODL010001215">
    <property type="protein sequence ID" value="MES1921284.1"/>
    <property type="molecule type" value="Genomic_DNA"/>
</dbReference>
<dbReference type="Proteomes" id="UP001439008">
    <property type="component" value="Unassembled WGS sequence"/>
</dbReference>
<evidence type="ECO:0000313" key="1">
    <source>
        <dbReference type="EMBL" id="MES1921284.1"/>
    </source>
</evidence>
<sequence>MNNKGRLKIGFNKYEIIEVKDLIRDKNNRGEINRNNYTILLDSNCEPIVKTETLFHEITHCILDQMDNEELGLDEHFVELLSKQILYFILENKGFVERVMGDDNN</sequence>
<evidence type="ECO:0000313" key="2">
    <source>
        <dbReference type="Proteomes" id="UP001439008"/>
    </source>
</evidence>
<gene>
    <name evidence="1" type="ORF">MHBO_002834</name>
</gene>
<comment type="caution">
    <text evidence="1">The sequence shown here is derived from an EMBL/GenBank/DDBJ whole genome shotgun (WGS) entry which is preliminary data.</text>
</comment>
<name>A0ABV2AP93_9EUKA</name>
<protein>
    <recommendedName>
        <fullName evidence="3">IrrE N-terminal-like domain-containing protein</fullName>
    </recommendedName>
</protein>
<reference evidence="1 2" key="1">
    <citation type="journal article" date="2024" name="BMC Biol.">
        <title>Comparative genomics of Ascetosporea gives new insight into the evolutionary basis for animal parasitism in Rhizaria.</title>
        <authorList>
            <person name="Hiltunen Thoren M."/>
            <person name="Onut-Brannstrom I."/>
            <person name="Alfjorden A."/>
            <person name="Peckova H."/>
            <person name="Swords F."/>
            <person name="Hooper C."/>
            <person name="Holzer A.S."/>
            <person name="Bass D."/>
            <person name="Burki F."/>
        </authorList>
    </citation>
    <scope>NUCLEOTIDE SEQUENCE [LARGE SCALE GENOMIC DNA]</scope>
    <source>
        <strain evidence="1">20-A016</strain>
    </source>
</reference>
<proteinExistence type="predicted"/>
<organism evidence="1 2">
    <name type="scientific">Bonamia ostreae</name>
    <dbReference type="NCBI Taxonomy" id="126728"/>
    <lineage>
        <taxon>Eukaryota</taxon>
        <taxon>Sar</taxon>
        <taxon>Rhizaria</taxon>
        <taxon>Endomyxa</taxon>
        <taxon>Ascetosporea</taxon>
        <taxon>Haplosporida</taxon>
        <taxon>Bonamia</taxon>
    </lineage>
</organism>
<accession>A0ABV2AP93</accession>
<keyword evidence="2" id="KW-1185">Reference proteome</keyword>